<feature type="domain" description="Acyl-CoA dehydrogenase/oxidase N-terminal" evidence="1">
    <location>
        <begin position="53"/>
        <end position="112"/>
    </location>
</feature>
<dbReference type="OrthoDB" id="435240at2759"/>
<dbReference type="Proteomes" id="UP000606974">
    <property type="component" value="Unassembled WGS sequence"/>
</dbReference>
<dbReference type="SUPFAM" id="SSF56645">
    <property type="entry name" value="Acyl-CoA dehydrogenase NM domain-like"/>
    <property type="match status" value="1"/>
</dbReference>
<organism evidence="2 3">
    <name type="scientific">Endocarpon pusillum</name>
    <dbReference type="NCBI Taxonomy" id="364733"/>
    <lineage>
        <taxon>Eukaryota</taxon>
        <taxon>Fungi</taxon>
        <taxon>Dikarya</taxon>
        <taxon>Ascomycota</taxon>
        <taxon>Pezizomycotina</taxon>
        <taxon>Eurotiomycetes</taxon>
        <taxon>Chaetothyriomycetidae</taxon>
        <taxon>Verrucariales</taxon>
        <taxon>Verrucariaceae</taxon>
        <taxon>Endocarpon</taxon>
    </lineage>
</organism>
<proteinExistence type="predicted"/>
<sequence>MATRLFPVLRTSAQYPSLLYTLHRLLSRTHHPTRLRLFSMSARSRLMDVSIFTEEQLSVKDAIEKICANFPNKYWQEHDQTERYPKELHAALARDGWLGIALPAELGGAGLGKNTI</sequence>
<reference evidence="2" key="1">
    <citation type="submission" date="2020-02" db="EMBL/GenBank/DDBJ databases">
        <authorList>
            <person name="Palmer J.M."/>
        </authorList>
    </citation>
    <scope>NUCLEOTIDE SEQUENCE</scope>
    <source>
        <strain evidence="2">EPUS1.4</strain>
        <tissue evidence="2">Thallus</tissue>
    </source>
</reference>
<gene>
    <name evidence="2" type="ORF">GJ744_007007</name>
</gene>
<dbReference type="Pfam" id="PF02771">
    <property type="entry name" value="Acyl-CoA_dh_N"/>
    <property type="match status" value="1"/>
</dbReference>
<comment type="caution">
    <text evidence="2">The sequence shown here is derived from an EMBL/GenBank/DDBJ whole genome shotgun (WGS) entry which is preliminary data.</text>
</comment>
<keyword evidence="3" id="KW-1185">Reference proteome</keyword>
<dbReference type="Gene3D" id="1.10.540.10">
    <property type="entry name" value="Acyl-CoA dehydrogenase/oxidase, N-terminal domain"/>
    <property type="match status" value="1"/>
</dbReference>
<evidence type="ECO:0000259" key="1">
    <source>
        <dbReference type="Pfam" id="PF02771"/>
    </source>
</evidence>
<dbReference type="EMBL" id="JAACFV010000033">
    <property type="protein sequence ID" value="KAF7510108.1"/>
    <property type="molecule type" value="Genomic_DNA"/>
</dbReference>
<dbReference type="InterPro" id="IPR013786">
    <property type="entry name" value="AcylCoA_DH/ox_N"/>
</dbReference>
<evidence type="ECO:0000313" key="2">
    <source>
        <dbReference type="EMBL" id="KAF7510108.1"/>
    </source>
</evidence>
<dbReference type="InterPro" id="IPR009100">
    <property type="entry name" value="AcylCoA_DH/oxidase_NM_dom_sf"/>
</dbReference>
<dbReference type="GO" id="GO:0050660">
    <property type="term" value="F:flavin adenine dinucleotide binding"/>
    <property type="evidence" value="ECO:0007669"/>
    <property type="project" value="InterPro"/>
</dbReference>
<dbReference type="InterPro" id="IPR037069">
    <property type="entry name" value="AcylCoA_DH/ox_N_sf"/>
</dbReference>
<dbReference type="AlphaFoldDB" id="A0A8H7AJ85"/>
<name>A0A8H7AJ85_9EURO</name>
<evidence type="ECO:0000313" key="3">
    <source>
        <dbReference type="Proteomes" id="UP000606974"/>
    </source>
</evidence>
<dbReference type="GO" id="GO:0016627">
    <property type="term" value="F:oxidoreductase activity, acting on the CH-CH group of donors"/>
    <property type="evidence" value="ECO:0007669"/>
    <property type="project" value="InterPro"/>
</dbReference>
<accession>A0A8H7AJ85</accession>
<protein>
    <recommendedName>
        <fullName evidence="1">Acyl-CoA dehydrogenase/oxidase N-terminal domain-containing protein</fullName>
    </recommendedName>
</protein>